<gene>
    <name evidence="2" type="ORF">BCF44_104319</name>
</gene>
<keyword evidence="2" id="KW-0255">Endonuclease</keyword>
<feature type="domain" description="Restriction endonuclease type IV Mrr" evidence="1">
    <location>
        <begin position="26"/>
        <end position="99"/>
    </location>
</feature>
<comment type="caution">
    <text evidence="2">The sequence shown here is derived from an EMBL/GenBank/DDBJ whole genome shotgun (WGS) entry which is preliminary data.</text>
</comment>
<dbReference type="SUPFAM" id="SSF52980">
    <property type="entry name" value="Restriction endonuclease-like"/>
    <property type="match status" value="1"/>
</dbReference>
<dbReference type="Proteomes" id="UP000256269">
    <property type="component" value="Unassembled WGS sequence"/>
</dbReference>
<organism evidence="2 3">
    <name type="scientific">Kutzneria buriramensis</name>
    <dbReference type="NCBI Taxonomy" id="1045776"/>
    <lineage>
        <taxon>Bacteria</taxon>
        <taxon>Bacillati</taxon>
        <taxon>Actinomycetota</taxon>
        <taxon>Actinomycetes</taxon>
        <taxon>Pseudonocardiales</taxon>
        <taxon>Pseudonocardiaceae</taxon>
        <taxon>Kutzneria</taxon>
    </lineage>
</organism>
<dbReference type="EMBL" id="QUNO01000004">
    <property type="protein sequence ID" value="REH50051.1"/>
    <property type="molecule type" value="Genomic_DNA"/>
</dbReference>
<dbReference type="AlphaFoldDB" id="A0A3E0HUH0"/>
<keyword evidence="2" id="KW-0378">Hydrolase</keyword>
<dbReference type="GO" id="GO:0004519">
    <property type="term" value="F:endonuclease activity"/>
    <property type="evidence" value="ECO:0007669"/>
    <property type="project" value="UniProtKB-KW"/>
</dbReference>
<dbReference type="Pfam" id="PF04471">
    <property type="entry name" value="Mrr_cat"/>
    <property type="match status" value="1"/>
</dbReference>
<dbReference type="InterPro" id="IPR007560">
    <property type="entry name" value="Restrct_endonuc_IV_Mrr"/>
</dbReference>
<evidence type="ECO:0000259" key="1">
    <source>
        <dbReference type="Pfam" id="PF04471"/>
    </source>
</evidence>
<dbReference type="InterPro" id="IPR011335">
    <property type="entry name" value="Restrct_endonuc-II-like"/>
</dbReference>
<protein>
    <submittedName>
        <fullName evidence="2">Restriction endonuclease</fullName>
    </submittedName>
</protein>
<keyword evidence="2" id="KW-0540">Nuclease</keyword>
<name>A0A3E0HUH0_9PSEU</name>
<proteinExistence type="predicted"/>
<dbReference type="GO" id="GO:0003677">
    <property type="term" value="F:DNA binding"/>
    <property type="evidence" value="ECO:0007669"/>
    <property type="project" value="InterPro"/>
</dbReference>
<evidence type="ECO:0000313" key="3">
    <source>
        <dbReference type="Proteomes" id="UP000256269"/>
    </source>
</evidence>
<reference evidence="2 3" key="1">
    <citation type="submission" date="2018-08" db="EMBL/GenBank/DDBJ databases">
        <title>Genomic Encyclopedia of Archaeal and Bacterial Type Strains, Phase II (KMG-II): from individual species to whole genera.</title>
        <authorList>
            <person name="Goeker M."/>
        </authorList>
    </citation>
    <scope>NUCLEOTIDE SEQUENCE [LARGE SCALE GENOMIC DNA]</scope>
    <source>
        <strain evidence="2 3">DSM 45791</strain>
    </source>
</reference>
<sequence>MQDLAPNAKIHWNDHILGKDSGIRRQIDVAVRWMDGPDERLLIVDAKNWSKPADVGAVEKFASMVKDVRASSGVLVCNAGFAKTIHDYARKLGVSLWNLHDAESRDWSRDLTIPLVWLDLEPTVKCSVLGWFDAGDGIIPDGEFPFVLSFDDGSSDEFGSTFVKVDPVQTFVRAWNGREVPRSTGQVHRISLDRSVRALVRDRSDVLRWRPLKEFGMSYTVDCKSWLGQFSPDKCRGLIDHLDDQAFVATYLPVGQIPVIRDESWQPVDDPDRVAVSIRGTFVTTESIKFLVNTGAKIHDLNFTLLKREPYGD</sequence>
<keyword evidence="3" id="KW-1185">Reference proteome</keyword>
<dbReference type="GO" id="GO:0009307">
    <property type="term" value="P:DNA restriction-modification system"/>
    <property type="evidence" value="ECO:0007669"/>
    <property type="project" value="InterPro"/>
</dbReference>
<accession>A0A3E0HUH0</accession>
<evidence type="ECO:0000313" key="2">
    <source>
        <dbReference type="EMBL" id="REH50051.1"/>
    </source>
</evidence>